<dbReference type="SUPFAM" id="SSF46785">
    <property type="entry name" value="Winged helix' DNA-binding domain"/>
    <property type="match status" value="1"/>
</dbReference>
<dbReference type="PROSITE" id="PS50949">
    <property type="entry name" value="HTH_GNTR"/>
    <property type="match status" value="1"/>
</dbReference>
<evidence type="ECO:0000256" key="2">
    <source>
        <dbReference type="ARBA" id="ARBA00023125"/>
    </source>
</evidence>
<dbReference type="PANTHER" id="PTHR44846">
    <property type="entry name" value="MANNOSYL-D-GLYCERATE TRANSPORT/METABOLISM SYSTEM REPRESSOR MNGR-RELATED"/>
    <property type="match status" value="1"/>
</dbReference>
<dbReference type="Pfam" id="PF00392">
    <property type="entry name" value="GntR"/>
    <property type="match status" value="1"/>
</dbReference>
<accession>A0ABN3G6F5</accession>
<sequence length="248" mass="27432">MRGARFPLVAKPAYLRIRSELEERIHSGALPPGTRLPTEAQLCEQYSVGRATAQRVLSELAQAGLVERHRRRGTFVAEGARQENLLRLAHPTLHGPEIPGRHAVDSAAVIPAVDADVGMPGIDPDTPVNQLRRLKFDSSGDPIAVELTAVPFNLAPRLLDEDLERLTVHDYFARNDVPAAKSRVYIDPVTLDADTARRLDLAEGRAVIRLRRLTWLADGGLAEAMWHIVRPDLVEFFVEHTIPSTTDS</sequence>
<reference evidence="5 6" key="1">
    <citation type="journal article" date="2019" name="Int. J. Syst. Evol. Microbiol.">
        <title>The Global Catalogue of Microorganisms (GCM) 10K type strain sequencing project: providing services to taxonomists for standard genome sequencing and annotation.</title>
        <authorList>
            <consortium name="The Broad Institute Genomics Platform"/>
            <consortium name="The Broad Institute Genome Sequencing Center for Infectious Disease"/>
            <person name="Wu L."/>
            <person name="Ma J."/>
        </authorList>
    </citation>
    <scope>NUCLEOTIDE SEQUENCE [LARGE SCALE GENOMIC DNA]</scope>
    <source>
        <strain evidence="5 6">JCM 16221</strain>
    </source>
</reference>
<dbReference type="InterPro" id="IPR036388">
    <property type="entry name" value="WH-like_DNA-bd_sf"/>
</dbReference>
<keyword evidence="3" id="KW-0804">Transcription</keyword>
<dbReference type="Gene3D" id="1.10.10.10">
    <property type="entry name" value="Winged helix-like DNA-binding domain superfamily/Winged helix DNA-binding domain"/>
    <property type="match status" value="1"/>
</dbReference>
<keyword evidence="1" id="KW-0805">Transcription regulation</keyword>
<evidence type="ECO:0000256" key="3">
    <source>
        <dbReference type="ARBA" id="ARBA00023163"/>
    </source>
</evidence>
<keyword evidence="6" id="KW-1185">Reference proteome</keyword>
<dbReference type="PANTHER" id="PTHR44846:SF1">
    <property type="entry name" value="MANNOSYL-D-GLYCERATE TRANSPORT_METABOLISM SYSTEM REPRESSOR MNGR-RELATED"/>
    <property type="match status" value="1"/>
</dbReference>
<dbReference type="Pfam" id="PF07702">
    <property type="entry name" value="UTRA"/>
    <property type="match status" value="1"/>
</dbReference>
<dbReference type="Gene3D" id="3.40.1410.10">
    <property type="entry name" value="Chorismate lyase-like"/>
    <property type="match status" value="1"/>
</dbReference>
<gene>
    <name evidence="5" type="ORF">GCM10009854_21540</name>
</gene>
<name>A0ABN3G6F5_9PSEU</name>
<comment type="caution">
    <text evidence="5">The sequence shown here is derived from an EMBL/GenBank/DDBJ whole genome shotgun (WGS) entry which is preliminary data.</text>
</comment>
<keyword evidence="2" id="KW-0238">DNA-binding</keyword>
<organism evidence="5 6">
    <name type="scientific">Saccharopolyspora halophila</name>
    <dbReference type="NCBI Taxonomy" id="405551"/>
    <lineage>
        <taxon>Bacteria</taxon>
        <taxon>Bacillati</taxon>
        <taxon>Actinomycetota</taxon>
        <taxon>Actinomycetes</taxon>
        <taxon>Pseudonocardiales</taxon>
        <taxon>Pseudonocardiaceae</taxon>
        <taxon>Saccharopolyspora</taxon>
    </lineage>
</organism>
<dbReference type="SMART" id="SM00345">
    <property type="entry name" value="HTH_GNTR"/>
    <property type="match status" value="1"/>
</dbReference>
<dbReference type="PRINTS" id="PR00035">
    <property type="entry name" value="HTHGNTR"/>
</dbReference>
<evidence type="ECO:0000256" key="1">
    <source>
        <dbReference type="ARBA" id="ARBA00023015"/>
    </source>
</evidence>
<dbReference type="InterPro" id="IPR011663">
    <property type="entry name" value="UTRA"/>
</dbReference>
<evidence type="ECO:0000313" key="5">
    <source>
        <dbReference type="EMBL" id="GAA2344485.1"/>
    </source>
</evidence>
<evidence type="ECO:0000259" key="4">
    <source>
        <dbReference type="PROSITE" id="PS50949"/>
    </source>
</evidence>
<dbReference type="InterPro" id="IPR000524">
    <property type="entry name" value="Tscrpt_reg_HTH_GntR"/>
</dbReference>
<dbReference type="InterPro" id="IPR050679">
    <property type="entry name" value="Bact_HTH_transcr_reg"/>
</dbReference>
<dbReference type="Proteomes" id="UP001501218">
    <property type="component" value="Unassembled WGS sequence"/>
</dbReference>
<protein>
    <submittedName>
        <fullName evidence="5">GntR family transcriptional regulator</fullName>
    </submittedName>
</protein>
<evidence type="ECO:0000313" key="6">
    <source>
        <dbReference type="Proteomes" id="UP001501218"/>
    </source>
</evidence>
<feature type="domain" description="HTH gntR-type" evidence="4">
    <location>
        <begin position="11"/>
        <end position="79"/>
    </location>
</feature>
<dbReference type="InterPro" id="IPR028978">
    <property type="entry name" value="Chorismate_lyase_/UTRA_dom_sf"/>
</dbReference>
<proteinExistence type="predicted"/>
<dbReference type="InterPro" id="IPR036390">
    <property type="entry name" value="WH_DNA-bd_sf"/>
</dbReference>
<dbReference type="EMBL" id="BAAARA010000005">
    <property type="protein sequence ID" value="GAA2344485.1"/>
    <property type="molecule type" value="Genomic_DNA"/>
</dbReference>
<dbReference type="SMART" id="SM00866">
    <property type="entry name" value="UTRA"/>
    <property type="match status" value="1"/>
</dbReference>
<dbReference type="SUPFAM" id="SSF64288">
    <property type="entry name" value="Chorismate lyase-like"/>
    <property type="match status" value="1"/>
</dbReference>
<dbReference type="CDD" id="cd07377">
    <property type="entry name" value="WHTH_GntR"/>
    <property type="match status" value="1"/>
</dbReference>